<keyword evidence="1" id="KW-1133">Transmembrane helix</keyword>
<feature type="transmembrane region" description="Helical" evidence="1">
    <location>
        <begin position="21"/>
        <end position="44"/>
    </location>
</feature>
<dbReference type="Proteomes" id="UP000324800">
    <property type="component" value="Unassembled WGS sequence"/>
</dbReference>
<reference evidence="2 3" key="1">
    <citation type="submission" date="2019-03" db="EMBL/GenBank/DDBJ databases">
        <title>Single cell metagenomics reveals metabolic interactions within the superorganism composed of flagellate Streblomastix strix and complex community of Bacteroidetes bacteria on its surface.</title>
        <authorList>
            <person name="Treitli S.C."/>
            <person name="Kolisko M."/>
            <person name="Husnik F."/>
            <person name="Keeling P."/>
            <person name="Hampl V."/>
        </authorList>
    </citation>
    <scope>NUCLEOTIDE SEQUENCE [LARGE SCALE GENOMIC DNA]</scope>
    <source>
        <strain evidence="2">ST1C</strain>
    </source>
</reference>
<protein>
    <submittedName>
        <fullName evidence="2">Uncharacterized protein</fullName>
    </submittedName>
</protein>
<feature type="transmembrane region" description="Helical" evidence="1">
    <location>
        <begin position="56"/>
        <end position="75"/>
    </location>
</feature>
<sequence>MIQKNRSASMFTAHDLTPTKCISFIIWLLAAEIQIVNTAVQFGVELALFYKVGNKNIFNELFDLVYGFFISFYLTS</sequence>
<accession>A0A5J4WB26</accession>
<evidence type="ECO:0000313" key="2">
    <source>
        <dbReference type="EMBL" id="KAA6391863.1"/>
    </source>
</evidence>
<dbReference type="AlphaFoldDB" id="A0A5J4WB26"/>
<evidence type="ECO:0000256" key="1">
    <source>
        <dbReference type="SAM" id="Phobius"/>
    </source>
</evidence>
<organism evidence="2 3">
    <name type="scientific">Streblomastix strix</name>
    <dbReference type="NCBI Taxonomy" id="222440"/>
    <lineage>
        <taxon>Eukaryota</taxon>
        <taxon>Metamonada</taxon>
        <taxon>Preaxostyla</taxon>
        <taxon>Oxymonadida</taxon>
        <taxon>Streblomastigidae</taxon>
        <taxon>Streblomastix</taxon>
    </lineage>
</organism>
<keyword evidence="1" id="KW-0812">Transmembrane</keyword>
<comment type="caution">
    <text evidence="2">The sequence shown here is derived from an EMBL/GenBank/DDBJ whole genome shotgun (WGS) entry which is preliminary data.</text>
</comment>
<dbReference type="EMBL" id="SNRW01002737">
    <property type="protein sequence ID" value="KAA6391863.1"/>
    <property type="molecule type" value="Genomic_DNA"/>
</dbReference>
<gene>
    <name evidence="2" type="ORF">EZS28_012611</name>
</gene>
<name>A0A5J4WB26_9EUKA</name>
<keyword evidence="1" id="KW-0472">Membrane</keyword>
<evidence type="ECO:0000313" key="3">
    <source>
        <dbReference type="Proteomes" id="UP000324800"/>
    </source>
</evidence>
<proteinExistence type="predicted"/>